<feature type="region of interest" description="Disordered" evidence="1">
    <location>
        <begin position="1"/>
        <end position="20"/>
    </location>
</feature>
<evidence type="ECO:0000313" key="4">
    <source>
        <dbReference type="Proteomes" id="UP000005324"/>
    </source>
</evidence>
<gene>
    <name evidence="3" type="ORF">HMPREF0731_0033</name>
</gene>
<keyword evidence="2" id="KW-0472">Membrane</keyword>
<dbReference type="AlphaFoldDB" id="D5RG24"/>
<keyword evidence="4" id="KW-1185">Reference proteome</keyword>
<sequence>MSGVAEGGFTRRETPQGVEFTIHPAPPARGFLAAALLLALLFGLPALAVLADPRRHDAVSLAA</sequence>
<evidence type="ECO:0000256" key="1">
    <source>
        <dbReference type="SAM" id="MobiDB-lite"/>
    </source>
</evidence>
<dbReference type="RefSeq" id="WP_007005657.1">
    <property type="nucleotide sequence ID" value="NZ_GG770784.1"/>
</dbReference>
<organism evidence="3 4">
    <name type="scientific">Pseudoroseomonas cervicalis ATCC 49957</name>
    <dbReference type="NCBI Taxonomy" id="525371"/>
    <lineage>
        <taxon>Bacteria</taxon>
        <taxon>Pseudomonadati</taxon>
        <taxon>Pseudomonadota</taxon>
        <taxon>Alphaproteobacteria</taxon>
        <taxon>Acetobacterales</taxon>
        <taxon>Roseomonadaceae</taxon>
        <taxon>Roseomonas</taxon>
    </lineage>
</organism>
<reference evidence="3 4" key="1">
    <citation type="submission" date="2010-04" db="EMBL/GenBank/DDBJ databases">
        <authorList>
            <person name="Qin X."/>
            <person name="Bachman B."/>
            <person name="Battles P."/>
            <person name="Bell A."/>
            <person name="Bess C."/>
            <person name="Bickham C."/>
            <person name="Chaboub L."/>
            <person name="Chen D."/>
            <person name="Coyle M."/>
            <person name="Deiros D.R."/>
            <person name="Dinh H."/>
            <person name="Forbes L."/>
            <person name="Fowler G."/>
            <person name="Francisco L."/>
            <person name="Fu Q."/>
            <person name="Gubbala S."/>
            <person name="Hale W."/>
            <person name="Han Y."/>
            <person name="Hemphill L."/>
            <person name="Highlander S.K."/>
            <person name="Hirani K."/>
            <person name="Hogues M."/>
            <person name="Jackson L."/>
            <person name="Jakkamsetti A."/>
            <person name="Javaid M."/>
            <person name="Jiang H."/>
            <person name="Korchina V."/>
            <person name="Kovar C."/>
            <person name="Lara F."/>
            <person name="Lee S."/>
            <person name="Mata R."/>
            <person name="Mathew T."/>
            <person name="Moen C."/>
            <person name="Morales K."/>
            <person name="Munidasa M."/>
            <person name="Nazareth L."/>
            <person name="Ngo R."/>
            <person name="Nguyen L."/>
            <person name="Okwuonu G."/>
            <person name="Ongeri F."/>
            <person name="Patil S."/>
            <person name="Petrosino J."/>
            <person name="Pham C."/>
            <person name="Pham P."/>
            <person name="Pu L.-L."/>
            <person name="Puazo M."/>
            <person name="Raj R."/>
            <person name="Reid J."/>
            <person name="Rouhana J."/>
            <person name="Saada N."/>
            <person name="Shang Y."/>
            <person name="Simmons D."/>
            <person name="Thornton R."/>
            <person name="Warren J."/>
            <person name="Weissenberger G."/>
            <person name="Zhang J."/>
            <person name="Zhang L."/>
            <person name="Zhou C."/>
            <person name="Zhu D."/>
            <person name="Muzny D."/>
            <person name="Worley K."/>
            <person name="Gibbs R."/>
        </authorList>
    </citation>
    <scope>NUCLEOTIDE SEQUENCE [LARGE SCALE GENOMIC DNA]</scope>
    <source>
        <strain evidence="3 4">ATCC 49957</strain>
    </source>
</reference>
<dbReference type="HOGENOM" id="CLU_2909673_0_0_5"/>
<evidence type="ECO:0000256" key="2">
    <source>
        <dbReference type="SAM" id="Phobius"/>
    </source>
</evidence>
<feature type="transmembrane region" description="Helical" evidence="2">
    <location>
        <begin position="31"/>
        <end position="51"/>
    </location>
</feature>
<comment type="caution">
    <text evidence="3">The sequence shown here is derived from an EMBL/GenBank/DDBJ whole genome shotgun (WGS) entry which is preliminary data.</text>
</comment>
<accession>D5RG24</accession>
<evidence type="ECO:0000313" key="3">
    <source>
        <dbReference type="EMBL" id="EFH13754.1"/>
    </source>
</evidence>
<proteinExistence type="predicted"/>
<dbReference type="EMBL" id="ADVL01000011">
    <property type="protein sequence ID" value="EFH13754.1"/>
    <property type="molecule type" value="Genomic_DNA"/>
</dbReference>
<feature type="non-terminal residue" evidence="3">
    <location>
        <position position="63"/>
    </location>
</feature>
<dbReference type="Proteomes" id="UP000005324">
    <property type="component" value="Unassembled WGS sequence"/>
</dbReference>
<name>D5RG24_9PROT</name>
<protein>
    <submittedName>
        <fullName evidence="3">Uncharacterized protein</fullName>
    </submittedName>
</protein>
<keyword evidence="2" id="KW-1133">Transmembrane helix</keyword>
<keyword evidence="2" id="KW-0812">Transmembrane</keyword>